<protein>
    <submittedName>
        <fullName evidence="1">Uncharacterized protein</fullName>
    </submittedName>
</protein>
<name>D4D4S1_TRIVH</name>
<accession>D4D4S1</accession>
<reference evidence="2" key="1">
    <citation type="journal article" date="2011" name="Genome Biol.">
        <title>Comparative and functional genomics provide insights into the pathogenicity of dermatophytic fungi.</title>
        <authorList>
            <person name="Burmester A."/>
            <person name="Shelest E."/>
            <person name="Gloeckner G."/>
            <person name="Heddergott C."/>
            <person name="Schindler S."/>
            <person name="Staib P."/>
            <person name="Heidel A."/>
            <person name="Felder M."/>
            <person name="Petzold A."/>
            <person name="Szafranski K."/>
            <person name="Feuermann M."/>
            <person name="Pedruzzi I."/>
            <person name="Priebe S."/>
            <person name="Groth M."/>
            <person name="Winkler R."/>
            <person name="Li W."/>
            <person name="Kniemeyer O."/>
            <person name="Schroeckh V."/>
            <person name="Hertweck C."/>
            <person name="Hube B."/>
            <person name="White T.C."/>
            <person name="Platzer M."/>
            <person name="Guthke R."/>
            <person name="Heitman J."/>
            <person name="Woestemeyer J."/>
            <person name="Zipfel P.F."/>
            <person name="Monod M."/>
            <person name="Brakhage A.A."/>
        </authorList>
    </citation>
    <scope>NUCLEOTIDE SEQUENCE [LARGE SCALE GENOMIC DNA]</scope>
    <source>
        <strain evidence="2">HKI 0517</strain>
    </source>
</reference>
<sequence length="52" mass="5896">MHILSPFESFMPSIAVHPQLAWPGLTLSSGLDVQFHLRLDQKKASRAKMYIT</sequence>
<organism evidence="1 2">
    <name type="scientific">Trichophyton verrucosum (strain HKI 0517)</name>
    <dbReference type="NCBI Taxonomy" id="663202"/>
    <lineage>
        <taxon>Eukaryota</taxon>
        <taxon>Fungi</taxon>
        <taxon>Dikarya</taxon>
        <taxon>Ascomycota</taxon>
        <taxon>Pezizomycotina</taxon>
        <taxon>Eurotiomycetes</taxon>
        <taxon>Eurotiomycetidae</taxon>
        <taxon>Onygenales</taxon>
        <taxon>Arthrodermataceae</taxon>
        <taxon>Trichophyton</taxon>
    </lineage>
</organism>
<evidence type="ECO:0000313" key="1">
    <source>
        <dbReference type="EMBL" id="EFE43145.1"/>
    </source>
</evidence>
<keyword evidence="2" id="KW-1185">Reference proteome</keyword>
<dbReference type="AlphaFoldDB" id="D4D4S1"/>
<dbReference type="HOGENOM" id="CLU_3088987_0_0_1"/>
<dbReference type="Proteomes" id="UP000008383">
    <property type="component" value="Unassembled WGS sequence"/>
</dbReference>
<evidence type="ECO:0000313" key="2">
    <source>
        <dbReference type="Proteomes" id="UP000008383"/>
    </source>
</evidence>
<dbReference type="EMBL" id="ACYE01000111">
    <property type="protein sequence ID" value="EFE43145.1"/>
    <property type="molecule type" value="Genomic_DNA"/>
</dbReference>
<dbReference type="RefSeq" id="XP_003023763.1">
    <property type="nucleotide sequence ID" value="XM_003023717.1"/>
</dbReference>
<comment type="caution">
    <text evidence="1">The sequence shown here is derived from an EMBL/GenBank/DDBJ whole genome shotgun (WGS) entry which is preliminary data.</text>
</comment>
<proteinExistence type="predicted"/>
<dbReference type="KEGG" id="tve:TRV_02087"/>
<dbReference type="GeneID" id="9582345"/>
<gene>
    <name evidence="1" type="ORF">TRV_02087</name>
</gene>